<keyword evidence="3" id="KW-0678">Repressor</keyword>
<organism evidence="11 12">
    <name type="scientific">Methylobacillus methanolivorans</name>
    <dbReference type="NCBI Taxonomy" id="1848927"/>
    <lineage>
        <taxon>Bacteria</taxon>
        <taxon>Pseudomonadati</taxon>
        <taxon>Pseudomonadota</taxon>
        <taxon>Betaproteobacteria</taxon>
        <taxon>Nitrosomonadales</taxon>
        <taxon>Methylophilaceae</taxon>
        <taxon>Methylobacillus</taxon>
    </lineage>
</organism>
<evidence type="ECO:0000256" key="2">
    <source>
        <dbReference type="ARBA" id="ARBA00017823"/>
    </source>
</evidence>
<evidence type="ECO:0000256" key="7">
    <source>
        <dbReference type="ARBA" id="ARBA00024739"/>
    </source>
</evidence>
<evidence type="ECO:0000313" key="11">
    <source>
        <dbReference type="EMBL" id="MFJ5445688.1"/>
    </source>
</evidence>
<evidence type="ECO:0000259" key="10">
    <source>
        <dbReference type="Pfam" id="PF04316"/>
    </source>
</evidence>
<dbReference type="InterPro" id="IPR031316">
    <property type="entry name" value="FlgM_C"/>
</dbReference>
<dbReference type="Pfam" id="PF04316">
    <property type="entry name" value="FlgM"/>
    <property type="match status" value="1"/>
</dbReference>
<comment type="similarity">
    <text evidence="1">Belongs to the FlgM family.</text>
</comment>
<dbReference type="InterPro" id="IPR035890">
    <property type="entry name" value="Anti-sigma-28_factor_FlgM_sf"/>
</dbReference>
<dbReference type="NCBIfam" id="TIGR03824">
    <property type="entry name" value="FlgM_jcvi"/>
    <property type="match status" value="1"/>
</dbReference>
<accession>A0ABW8GJY1</accession>
<reference evidence="11 12" key="1">
    <citation type="submission" date="2024-11" db="EMBL/GenBank/DDBJ databases">
        <authorList>
            <person name="Kaparullina E.N."/>
            <person name="Delegan Y.A."/>
            <person name="Doronina N.V."/>
        </authorList>
    </citation>
    <scope>NUCLEOTIDE SEQUENCE [LARGE SCALE GENOMIC DNA]</scope>
    <source>
        <strain evidence="11 12">7sh_L</strain>
    </source>
</reference>
<evidence type="ECO:0000256" key="8">
    <source>
        <dbReference type="ARBA" id="ARBA00030117"/>
    </source>
</evidence>
<feature type="region of interest" description="Disordered" evidence="9">
    <location>
        <begin position="12"/>
        <end position="35"/>
    </location>
</feature>
<evidence type="ECO:0000313" key="12">
    <source>
        <dbReference type="Proteomes" id="UP001617669"/>
    </source>
</evidence>
<keyword evidence="12" id="KW-1185">Reference proteome</keyword>
<keyword evidence="11" id="KW-0969">Cilium</keyword>
<gene>
    <name evidence="11" type="primary">flgM</name>
    <name evidence="11" type="ORF">ACIKP9_05555</name>
</gene>
<dbReference type="RefSeq" id="WP_230347711.1">
    <property type="nucleotide sequence ID" value="NZ_JBIWXY010000001.1"/>
</dbReference>
<evidence type="ECO:0000256" key="3">
    <source>
        <dbReference type="ARBA" id="ARBA00022491"/>
    </source>
</evidence>
<keyword evidence="6" id="KW-0804">Transcription</keyword>
<comment type="caution">
    <text evidence="11">The sequence shown here is derived from an EMBL/GenBank/DDBJ whole genome shotgun (WGS) entry which is preliminary data.</text>
</comment>
<keyword evidence="11" id="KW-0966">Cell projection</keyword>
<keyword evidence="4" id="KW-1005">Bacterial flagellum biogenesis</keyword>
<keyword evidence="5" id="KW-0805">Transcription regulation</keyword>
<keyword evidence="11" id="KW-0282">Flagellum</keyword>
<dbReference type="InterPro" id="IPR007412">
    <property type="entry name" value="FlgM"/>
</dbReference>
<evidence type="ECO:0000256" key="5">
    <source>
        <dbReference type="ARBA" id="ARBA00023015"/>
    </source>
</evidence>
<evidence type="ECO:0000256" key="4">
    <source>
        <dbReference type="ARBA" id="ARBA00022795"/>
    </source>
</evidence>
<comment type="function">
    <text evidence="7">Responsible for the coupling of flagellin expression to flagellar assembly by preventing expression of the flagellin genes when a component of the middle class of proteins is defective. It negatively regulates flagellar genes by inhibiting the activity of FliA by directly binding to FliA.</text>
</comment>
<evidence type="ECO:0000256" key="1">
    <source>
        <dbReference type="ARBA" id="ARBA00005322"/>
    </source>
</evidence>
<name>A0ABW8GJY1_9PROT</name>
<evidence type="ECO:0000256" key="6">
    <source>
        <dbReference type="ARBA" id="ARBA00023163"/>
    </source>
</evidence>
<evidence type="ECO:0000256" key="9">
    <source>
        <dbReference type="SAM" id="MobiDB-lite"/>
    </source>
</evidence>
<dbReference type="Proteomes" id="UP001617669">
    <property type="component" value="Unassembled WGS sequence"/>
</dbReference>
<proteinExistence type="inferred from homology"/>
<feature type="domain" description="Anti-sigma-28 factor FlgM C-terminal" evidence="10">
    <location>
        <begin position="37"/>
        <end position="90"/>
    </location>
</feature>
<dbReference type="SUPFAM" id="SSF101498">
    <property type="entry name" value="Anti-sigma factor FlgM"/>
    <property type="match status" value="1"/>
</dbReference>
<sequence>MKIDDALQKAVALTNDKTENRPAPRASETKATVAGESVTLSPLASQLQSIEAAGANEQVYDADKVNAIKSAISSGQFRVDSEKVADGLINTVKDLLTVQR</sequence>
<protein>
    <recommendedName>
        <fullName evidence="2">Negative regulator of flagellin synthesis</fullName>
    </recommendedName>
    <alternativeName>
        <fullName evidence="8">Anti-sigma-28 factor</fullName>
    </alternativeName>
</protein>
<dbReference type="EMBL" id="JBIWXY010000001">
    <property type="protein sequence ID" value="MFJ5445688.1"/>
    <property type="molecule type" value="Genomic_DNA"/>
</dbReference>